<dbReference type="Proteomes" id="UP000316621">
    <property type="component" value="Chromosome 2"/>
</dbReference>
<feature type="domain" description="Protein argonaute N-terminal" evidence="2">
    <location>
        <begin position="106"/>
        <end position="217"/>
    </location>
</feature>
<gene>
    <name evidence="3" type="ORF">C5167_020569</name>
</gene>
<proteinExistence type="predicted"/>
<feature type="transmembrane region" description="Helical" evidence="1">
    <location>
        <begin position="18"/>
        <end position="39"/>
    </location>
</feature>
<reference evidence="3 4" key="1">
    <citation type="journal article" date="2018" name="Science">
        <title>The opium poppy genome and morphinan production.</title>
        <authorList>
            <person name="Guo L."/>
            <person name="Winzer T."/>
            <person name="Yang X."/>
            <person name="Li Y."/>
            <person name="Ning Z."/>
            <person name="He Z."/>
            <person name="Teodor R."/>
            <person name="Lu Y."/>
            <person name="Bowser T.A."/>
            <person name="Graham I.A."/>
            <person name="Ye K."/>
        </authorList>
    </citation>
    <scope>NUCLEOTIDE SEQUENCE [LARGE SCALE GENOMIC DNA]</scope>
    <source>
        <strain evidence="4">cv. HN1</strain>
        <tissue evidence="3">Leaves</tissue>
    </source>
</reference>
<dbReference type="Gramene" id="RZC52143">
    <property type="protein sequence ID" value="RZC52143"/>
    <property type="gene ID" value="C5167_020569"/>
</dbReference>
<dbReference type="AlphaFoldDB" id="A0A4Y7ITC3"/>
<protein>
    <recommendedName>
        <fullName evidence="2">Protein argonaute N-terminal domain-containing protein</fullName>
    </recommendedName>
</protein>
<organism evidence="3 4">
    <name type="scientific">Papaver somniferum</name>
    <name type="common">Opium poppy</name>
    <dbReference type="NCBI Taxonomy" id="3469"/>
    <lineage>
        <taxon>Eukaryota</taxon>
        <taxon>Viridiplantae</taxon>
        <taxon>Streptophyta</taxon>
        <taxon>Embryophyta</taxon>
        <taxon>Tracheophyta</taxon>
        <taxon>Spermatophyta</taxon>
        <taxon>Magnoliopsida</taxon>
        <taxon>Ranunculales</taxon>
        <taxon>Papaveraceae</taxon>
        <taxon>Papaveroideae</taxon>
        <taxon>Papaver</taxon>
    </lineage>
</organism>
<name>A0A4Y7ITC3_PAPSO</name>
<evidence type="ECO:0000259" key="2">
    <source>
        <dbReference type="Pfam" id="PF16486"/>
    </source>
</evidence>
<evidence type="ECO:0000256" key="1">
    <source>
        <dbReference type="SAM" id="Phobius"/>
    </source>
</evidence>
<dbReference type="PANTHER" id="PTHR22891">
    <property type="entry name" value="EUKARYOTIC TRANSLATION INITIATION FACTOR 2C"/>
    <property type="match status" value="1"/>
</dbReference>
<keyword evidence="4" id="KW-1185">Reference proteome</keyword>
<evidence type="ECO:0000313" key="4">
    <source>
        <dbReference type="Proteomes" id="UP000316621"/>
    </source>
</evidence>
<keyword evidence="1" id="KW-1133">Transmembrane helix</keyword>
<dbReference type="Pfam" id="PF16486">
    <property type="entry name" value="ArgoN"/>
    <property type="match status" value="1"/>
</dbReference>
<evidence type="ECO:0000313" key="3">
    <source>
        <dbReference type="EMBL" id="RZC52143.1"/>
    </source>
</evidence>
<dbReference type="STRING" id="3469.A0A4Y7ITC3"/>
<keyword evidence="1" id="KW-0472">Membrane</keyword>
<accession>A0A4Y7ITC3</accession>
<sequence>MVLEYVKGNVYLKALTSIFFNFVHLGSSSVIGLICSMWVSYCQLIQNRTDLSNSERNRTPGKAPFAERSALSECTVLDRGQGCIIGVPFLQPQCHAATRFLLGFPVSITPEGTSRGVNMAVMEQPVKLYREFHLGRRLPAYDGRKSLTAGPLPFSNKDFSITLIYEDDDTGAARREKIFKVAIKYAARADLQHLGMFLQGKHADAPQEALQVLNIVLRKLLTYRYPPTWGEDSHLVKVWKVGELLNRDALARPLSDADRVKTKIPILVHAGNIVSIMVVSHFFKGPLCS</sequence>
<dbReference type="InterPro" id="IPR032474">
    <property type="entry name" value="Argonaute_N"/>
</dbReference>
<dbReference type="EMBL" id="CM010716">
    <property type="protein sequence ID" value="RZC52143.1"/>
    <property type="molecule type" value="Genomic_DNA"/>
</dbReference>
<keyword evidence="1" id="KW-0812">Transmembrane</keyword>